<evidence type="ECO:0000313" key="2">
    <source>
        <dbReference type="Proteomes" id="UP000467841"/>
    </source>
</evidence>
<dbReference type="EMBL" id="CACVBM020001144">
    <property type="protein sequence ID" value="CAA7034313.1"/>
    <property type="molecule type" value="Genomic_DNA"/>
</dbReference>
<protein>
    <recommendedName>
        <fullName evidence="3">Reverse transcriptase domain-containing protein</fullName>
    </recommendedName>
</protein>
<organism evidence="1 2">
    <name type="scientific">Microthlaspi erraticum</name>
    <dbReference type="NCBI Taxonomy" id="1685480"/>
    <lineage>
        <taxon>Eukaryota</taxon>
        <taxon>Viridiplantae</taxon>
        <taxon>Streptophyta</taxon>
        <taxon>Embryophyta</taxon>
        <taxon>Tracheophyta</taxon>
        <taxon>Spermatophyta</taxon>
        <taxon>Magnoliopsida</taxon>
        <taxon>eudicotyledons</taxon>
        <taxon>Gunneridae</taxon>
        <taxon>Pentapetalae</taxon>
        <taxon>rosids</taxon>
        <taxon>malvids</taxon>
        <taxon>Brassicales</taxon>
        <taxon>Brassicaceae</taxon>
        <taxon>Coluteocarpeae</taxon>
        <taxon>Microthlaspi</taxon>
    </lineage>
</organism>
<keyword evidence="2" id="KW-1185">Reference proteome</keyword>
<accession>A0A6D2IUT8</accession>
<evidence type="ECO:0000313" key="1">
    <source>
        <dbReference type="EMBL" id="CAA7034313.1"/>
    </source>
</evidence>
<dbReference type="Proteomes" id="UP000467841">
    <property type="component" value="Unassembled WGS sequence"/>
</dbReference>
<proteinExistence type="predicted"/>
<sequence length="122" mass="13225">MAFAGKDPLRAPISLALDNRGISPSTAVSLVAALRVEKQLESAEAYLVAISVVEEEEDKELEVGDIPVVCEYGDVFTALTELPPPRKNPFTINLESGTAPIARAPYRMAPACFYFVLACYSF</sequence>
<reference evidence="1" key="1">
    <citation type="submission" date="2020-01" db="EMBL/GenBank/DDBJ databases">
        <authorList>
            <person name="Mishra B."/>
        </authorList>
    </citation>
    <scope>NUCLEOTIDE SEQUENCE [LARGE SCALE GENOMIC DNA]</scope>
</reference>
<evidence type="ECO:0008006" key="3">
    <source>
        <dbReference type="Google" id="ProtNLM"/>
    </source>
</evidence>
<dbReference type="AlphaFoldDB" id="A0A6D2IUT8"/>
<gene>
    <name evidence="1" type="ORF">MERR_LOCUS21548</name>
</gene>
<name>A0A6D2IUT8_9BRAS</name>
<dbReference type="OrthoDB" id="437338at2759"/>
<comment type="caution">
    <text evidence="1">The sequence shown here is derived from an EMBL/GenBank/DDBJ whole genome shotgun (WGS) entry which is preliminary data.</text>
</comment>